<organism evidence="2">
    <name type="scientific">Utricularia reniformis</name>
    <dbReference type="NCBI Taxonomy" id="192314"/>
    <lineage>
        <taxon>Eukaryota</taxon>
        <taxon>Viridiplantae</taxon>
        <taxon>Streptophyta</taxon>
        <taxon>Embryophyta</taxon>
        <taxon>Tracheophyta</taxon>
        <taxon>Spermatophyta</taxon>
        <taxon>Magnoliopsida</taxon>
        <taxon>eudicotyledons</taxon>
        <taxon>Gunneridae</taxon>
        <taxon>Pentapetalae</taxon>
        <taxon>asterids</taxon>
        <taxon>lamiids</taxon>
        <taxon>Lamiales</taxon>
        <taxon>Lentibulariaceae</taxon>
        <taxon>Utricularia</taxon>
    </lineage>
</organism>
<dbReference type="AlphaFoldDB" id="A0A1Y0B2E1"/>
<gene>
    <name evidence="2" type="ORF">AEK19_MT1319</name>
</gene>
<keyword evidence="2" id="KW-0496">Mitochondrion</keyword>
<accession>A0A1Y0B2E1</accession>
<protein>
    <submittedName>
        <fullName evidence="2">Uncharacterized protein</fullName>
    </submittedName>
</protein>
<evidence type="ECO:0000256" key="1">
    <source>
        <dbReference type="SAM" id="MobiDB-lite"/>
    </source>
</evidence>
<name>A0A1Y0B2E1_9LAMI</name>
<proteinExistence type="predicted"/>
<sequence>MFQQSRIGQVDRPIWSQSSSRYKSGGNASRLFRKRRH</sequence>
<feature type="region of interest" description="Disordered" evidence="1">
    <location>
        <begin position="1"/>
        <end position="37"/>
    </location>
</feature>
<geneLocation type="mitochondrion" evidence="2"/>
<dbReference type="EMBL" id="KY774314">
    <property type="protein sequence ID" value="ART31519.1"/>
    <property type="molecule type" value="Genomic_DNA"/>
</dbReference>
<reference evidence="2" key="1">
    <citation type="submission" date="2017-03" db="EMBL/GenBank/DDBJ databases">
        <title>The mitochondrial genome of the carnivorous plant Utricularia reniformis (Lentibulariaceae): structure, comparative analysis and evolutionary landmarks.</title>
        <authorList>
            <person name="Silva S.R."/>
            <person name="Alvarenga D.O."/>
            <person name="Michael T.P."/>
            <person name="Miranda V.F.O."/>
            <person name="Varani A.M."/>
        </authorList>
    </citation>
    <scope>NUCLEOTIDE SEQUENCE</scope>
</reference>
<evidence type="ECO:0000313" key="2">
    <source>
        <dbReference type="EMBL" id="ART31519.1"/>
    </source>
</evidence>